<accession>A0A6G1JL73</accession>
<dbReference type="OrthoDB" id="5357726at2759"/>
<protein>
    <submittedName>
        <fullName evidence="3">Uncharacterized protein</fullName>
    </submittedName>
</protein>
<organism evidence="3 4">
    <name type="scientific">Lentithecium fluviatile CBS 122367</name>
    <dbReference type="NCBI Taxonomy" id="1168545"/>
    <lineage>
        <taxon>Eukaryota</taxon>
        <taxon>Fungi</taxon>
        <taxon>Dikarya</taxon>
        <taxon>Ascomycota</taxon>
        <taxon>Pezizomycotina</taxon>
        <taxon>Dothideomycetes</taxon>
        <taxon>Pleosporomycetidae</taxon>
        <taxon>Pleosporales</taxon>
        <taxon>Massarineae</taxon>
        <taxon>Lentitheciaceae</taxon>
        <taxon>Lentithecium</taxon>
    </lineage>
</organism>
<feature type="compositionally biased region" description="Low complexity" evidence="1">
    <location>
        <begin position="13"/>
        <end position="28"/>
    </location>
</feature>
<gene>
    <name evidence="3" type="ORF">K458DRAFT_399136</name>
</gene>
<evidence type="ECO:0000256" key="1">
    <source>
        <dbReference type="SAM" id="MobiDB-lite"/>
    </source>
</evidence>
<dbReference type="EMBL" id="MU005570">
    <property type="protein sequence ID" value="KAF2691236.1"/>
    <property type="molecule type" value="Genomic_DNA"/>
</dbReference>
<evidence type="ECO:0000256" key="2">
    <source>
        <dbReference type="SAM" id="SignalP"/>
    </source>
</evidence>
<evidence type="ECO:0000313" key="3">
    <source>
        <dbReference type="EMBL" id="KAF2691236.1"/>
    </source>
</evidence>
<name>A0A6G1JL73_9PLEO</name>
<sequence>MHLSKVSLLALSATSGASAASPTPIPSANNLTKKAPARRNAPALAHTKHSKRGEPDTGADLPDVTPHPNELDKVETAFKDAIELTSYVIRFIDTDHDIFPLYFAEETELRLNKSSLSCTTTITGTTT</sequence>
<evidence type="ECO:0000313" key="4">
    <source>
        <dbReference type="Proteomes" id="UP000799291"/>
    </source>
</evidence>
<feature type="region of interest" description="Disordered" evidence="1">
    <location>
        <begin position="13"/>
        <end position="70"/>
    </location>
</feature>
<reference evidence="3" key="1">
    <citation type="journal article" date="2020" name="Stud. Mycol.">
        <title>101 Dothideomycetes genomes: a test case for predicting lifestyles and emergence of pathogens.</title>
        <authorList>
            <person name="Haridas S."/>
            <person name="Albert R."/>
            <person name="Binder M."/>
            <person name="Bloem J."/>
            <person name="Labutti K."/>
            <person name="Salamov A."/>
            <person name="Andreopoulos B."/>
            <person name="Baker S."/>
            <person name="Barry K."/>
            <person name="Bills G."/>
            <person name="Bluhm B."/>
            <person name="Cannon C."/>
            <person name="Castanera R."/>
            <person name="Culley D."/>
            <person name="Daum C."/>
            <person name="Ezra D."/>
            <person name="Gonzalez J."/>
            <person name="Henrissat B."/>
            <person name="Kuo A."/>
            <person name="Liang C."/>
            <person name="Lipzen A."/>
            <person name="Lutzoni F."/>
            <person name="Magnuson J."/>
            <person name="Mondo S."/>
            <person name="Nolan M."/>
            <person name="Ohm R."/>
            <person name="Pangilinan J."/>
            <person name="Park H.-J."/>
            <person name="Ramirez L."/>
            <person name="Alfaro M."/>
            <person name="Sun H."/>
            <person name="Tritt A."/>
            <person name="Yoshinaga Y."/>
            <person name="Zwiers L.-H."/>
            <person name="Turgeon B."/>
            <person name="Goodwin S."/>
            <person name="Spatafora J."/>
            <person name="Crous P."/>
            <person name="Grigoriev I."/>
        </authorList>
    </citation>
    <scope>NUCLEOTIDE SEQUENCE</scope>
    <source>
        <strain evidence="3">CBS 122367</strain>
    </source>
</reference>
<proteinExistence type="predicted"/>
<dbReference type="Proteomes" id="UP000799291">
    <property type="component" value="Unassembled WGS sequence"/>
</dbReference>
<feature type="signal peptide" evidence="2">
    <location>
        <begin position="1"/>
        <end position="19"/>
    </location>
</feature>
<feature type="chain" id="PRO_5026091866" evidence="2">
    <location>
        <begin position="20"/>
        <end position="127"/>
    </location>
</feature>
<dbReference type="AlphaFoldDB" id="A0A6G1JL73"/>
<keyword evidence="2" id="KW-0732">Signal</keyword>
<keyword evidence="4" id="KW-1185">Reference proteome</keyword>